<accession>A0ACB6ZWH2</accession>
<comment type="caution">
    <text evidence="1">The sequence shown here is derived from an EMBL/GenBank/DDBJ whole genome shotgun (WGS) entry which is preliminary data.</text>
</comment>
<gene>
    <name evidence="1" type="ORF">BDM02DRAFT_3107715</name>
</gene>
<name>A0ACB6ZWH2_THEGA</name>
<protein>
    <submittedName>
        <fullName evidence="1">Glycosyltransferase family 4 protein</fullName>
    </submittedName>
</protein>
<reference evidence="1" key="2">
    <citation type="journal article" date="2020" name="Nat. Commun.">
        <title>Large-scale genome sequencing of mycorrhizal fungi provides insights into the early evolution of symbiotic traits.</title>
        <authorList>
            <person name="Miyauchi S."/>
            <person name="Kiss E."/>
            <person name="Kuo A."/>
            <person name="Drula E."/>
            <person name="Kohler A."/>
            <person name="Sanchez-Garcia M."/>
            <person name="Morin E."/>
            <person name="Andreopoulos B."/>
            <person name="Barry K.W."/>
            <person name="Bonito G."/>
            <person name="Buee M."/>
            <person name="Carver A."/>
            <person name="Chen C."/>
            <person name="Cichocki N."/>
            <person name="Clum A."/>
            <person name="Culley D."/>
            <person name="Crous P.W."/>
            <person name="Fauchery L."/>
            <person name="Girlanda M."/>
            <person name="Hayes R.D."/>
            <person name="Keri Z."/>
            <person name="LaButti K."/>
            <person name="Lipzen A."/>
            <person name="Lombard V."/>
            <person name="Magnuson J."/>
            <person name="Maillard F."/>
            <person name="Murat C."/>
            <person name="Nolan M."/>
            <person name="Ohm R.A."/>
            <person name="Pangilinan J."/>
            <person name="Pereira M.F."/>
            <person name="Perotto S."/>
            <person name="Peter M."/>
            <person name="Pfister S."/>
            <person name="Riley R."/>
            <person name="Sitrit Y."/>
            <person name="Stielow J.B."/>
            <person name="Szollosi G."/>
            <person name="Zifcakova L."/>
            <person name="Stursova M."/>
            <person name="Spatafora J.W."/>
            <person name="Tedersoo L."/>
            <person name="Vaario L.M."/>
            <person name="Yamada A."/>
            <person name="Yan M."/>
            <person name="Wang P."/>
            <person name="Xu J."/>
            <person name="Bruns T."/>
            <person name="Baldrian P."/>
            <person name="Vilgalys R."/>
            <person name="Dunand C."/>
            <person name="Henrissat B."/>
            <person name="Grigoriev I.V."/>
            <person name="Hibbett D."/>
            <person name="Nagy L.G."/>
            <person name="Martin F.M."/>
        </authorList>
    </citation>
    <scope>NUCLEOTIDE SEQUENCE</scope>
    <source>
        <strain evidence="1">P2</strain>
    </source>
</reference>
<organism evidence="1 2">
    <name type="scientific">Thelephora ganbajun</name>
    <name type="common">Ganba fungus</name>
    <dbReference type="NCBI Taxonomy" id="370292"/>
    <lineage>
        <taxon>Eukaryota</taxon>
        <taxon>Fungi</taxon>
        <taxon>Dikarya</taxon>
        <taxon>Basidiomycota</taxon>
        <taxon>Agaricomycotina</taxon>
        <taxon>Agaricomycetes</taxon>
        <taxon>Thelephorales</taxon>
        <taxon>Thelephoraceae</taxon>
        <taxon>Thelephora</taxon>
    </lineage>
</organism>
<proteinExistence type="predicted"/>
<dbReference type="EMBL" id="MU117963">
    <property type="protein sequence ID" value="KAF9653733.1"/>
    <property type="molecule type" value="Genomic_DNA"/>
</dbReference>
<sequence>MGRPATANGDGQGKRRFSIAMVSDFFHPDVGGVENHIYMLSTTLMRMGHKVIVISHSHPPDRVGIRWLSPGLKVYHIPFPTIASSATLPNFFTFLPYLRTIALRERVDIIHGHASLSSLAHEGIMHAHHMGIRTVFTDHSLFGFDDAASILTNKLLEGMLSHVDAAICVSHTGRENTILRSKLTPRVGGSVGDVGDPSDDEDSDAASSIDHQDHERVINREFGLDPGRVHVIPNAIVTDKFKPYPREQTDKVTIVVLSRLAYRKGIDLLVAAAPRICAKFPHVHFVIGGDGPKLIDLLQMREKYVLQDRIELLGPIHPRDVRSVLARGTIFMNTSLTEAFGIAILEAACAGLYVVSTRVGGIPEILPEDMISFANPDEDDVFRAISDAVRMVCENQHDPTKAHDRISKFYSWEAVAERTEVVYQQVYSSPELHLWDRLQNTLRLGTIAGPIFCIILVVDCLFFLFLECLIPRDQLDFTDDERISDGTVFDRLRNQENFKRPPATISVPHLRTQYEERNES</sequence>
<reference evidence="1" key="1">
    <citation type="submission" date="2019-10" db="EMBL/GenBank/DDBJ databases">
        <authorList>
            <consortium name="DOE Joint Genome Institute"/>
            <person name="Kuo A."/>
            <person name="Miyauchi S."/>
            <person name="Kiss E."/>
            <person name="Drula E."/>
            <person name="Kohler A."/>
            <person name="Sanchez-Garcia M."/>
            <person name="Andreopoulos B."/>
            <person name="Barry K.W."/>
            <person name="Bonito G."/>
            <person name="Buee M."/>
            <person name="Carver A."/>
            <person name="Chen C."/>
            <person name="Cichocki N."/>
            <person name="Clum A."/>
            <person name="Culley D."/>
            <person name="Crous P.W."/>
            <person name="Fauchery L."/>
            <person name="Girlanda M."/>
            <person name="Hayes R."/>
            <person name="Keri Z."/>
            <person name="Labutti K."/>
            <person name="Lipzen A."/>
            <person name="Lombard V."/>
            <person name="Magnuson J."/>
            <person name="Maillard F."/>
            <person name="Morin E."/>
            <person name="Murat C."/>
            <person name="Nolan M."/>
            <person name="Ohm R."/>
            <person name="Pangilinan J."/>
            <person name="Pereira M."/>
            <person name="Perotto S."/>
            <person name="Peter M."/>
            <person name="Riley R."/>
            <person name="Sitrit Y."/>
            <person name="Stielow B."/>
            <person name="Szollosi G."/>
            <person name="Zifcakova L."/>
            <person name="Stursova M."/>
            <person name="Spatafora J.W."/>
            <person name="Tedersoo L."/>
            <person name="Vaario L.-M."/>
            <person name="Yamada A."/>
            <person name="Yan M."/>
            <person name="Wang P."/>
            <person name="Xu J."/>
            <person name="Bruns T."/>
            <person name="Baldrian P."/>
            <person name="Vilgalys R."/>
            <person name="Henrissat B."/>
            <person name="Grigoriev I.V."/>
            <person name="Hibbett D."/>
            <person name="Nagy L.G."/>
            <person name="Martin F.M."/>
        </authorList>
    </citation>
    <scope>NUCLEOTIDE SEQUENCE</scope>
    <source>
        <strain evidence="1">P2</strain>
    </source>
</reference>
<keyword evidence="2" id="KW-1185">Reference proteome</keyword>
<evidence type="ECO:0000313" key="1">
    <source>
        <dbReference type="EMBL" id="KAF9653733.1"/>
    </source>
</evidence>
<evidence type="ECO:0000313" key="2">
    <source>
        <dbReference type="Proteomes" id="UP000886501"/>
    </source>
</evidence>
<dbReference type="Proteomes" id="UP000886501">
    <property type="component" value="Unassembled WGS sequence"/>
</dbReference>